<dbReference type="SUPFAM" id="SSF52047">
    <property type="entry name" value="RNI-like"/>
    <property type="match status" value="1"/>
</dbReference>
<dbReference type="AlphaFoldDB" id="A0A0A9H2M1"/>
<dbReference type="PANTHER" id="PTHR36766">
    <property type="entry name" value="PLANT BROAD-SPECTRUM MILDEW RESISTANCE PROTEIN RPW8"/>
    <property type="match status" value="1"/>
</dbReference>
<protein>
    <submittedName>
        <fullName evidence="1">Uncharacterized protein</fullName>
    </submittedName>
</protein>
<sequence length="481" mass="53296">MTSLKRLKLLDCTNLFSNNPKLFVPSSVEDLEFAKCNITGKQLSDMMLNLPVLKTLKLGYCKGITSLAVEMLVDEQNLMDEGRWHVPPHCLMTLEKLHISFRGLPDSSMLFLSKKGLGGFESLKELSVTNGDTFLSSMISEATTELPNCSLLPPSLLELYITDVEDKLLVSSKLSSLVEMSIRQSPVLTCLQLRSCTVLRKLHIKECGMLQSIQGLQSLSFLAELEIDQCSKLASVQLRSCMSLQFLTIERCDALCMLDGPHSLSALKEVRICTNASLASVELHSCTMLEKLCVKECPKLASWQVFESLVGLKYLQVSECPGFVSSWVSAAEEIEREGHMFSMPLKQLDIDDRSVLTMPICCQITALETLIITGVHHLYDEVGILMDSHEAALSVLVSLKDLTFSSFKGAQSLPATLRCLRSLHSLTIHNCPGINSLPEEGLPPSLVQMDLYNAYSSELSELCYNMSEEQGFLLYTNGQEA</sequence>
<proteinExistence type="predicted"/>
<dbReference type="PANTHER" id="PTHR36766:SF63">
    <property type="entry name" value="NB-ARC DOMAIN-CONTAINING PROTEIN"/>
    <property type="match status" value="1"/>
</dbReference>
<dbReference type="SUPFAM" id="SSF52058">
    <property type="entry name" value="L domain-like"/>
    <property type="match status" value="1"/>
</dbReference>
<accession>A0A0A9H2M1</accession>
<reference evidence="1" key="1">
    <citation type="submission" date="2014-09" db="EMBL/GenBank/DDBJ databases">
        <authorList>
            <person name="Magalhaes I.L.F."/>
            <person name="Oliveira U."/>
            <person name="Santos F.R."/>
            <person name="Vidigal T.H.D.A."/>
            <person name="Brescovit A.D."/>
            <person name="Santos A.J."/>
        </authorList>
    </citation>
    <scope>NUCLEOTIDE SEQUENCE</scope>
    <source>
        <tissue evidence="1">Shoot tissue taken approximately 20 cm above the soil surface</tissue>
    </source>
</reference>
<organism evidence="1">
    <name type="scientific">Arundo donax</name>
    <name type="common">Giant reed</name>
    <name type="synonym">Donax arundinaceus</name>
    <dbReference type="NCBI Taxonomy" id="35708"/>
    <lineage>
        <taxon>Eukaryota</taxon>
        <taxon>Viridiplantae</taxon>
        <taxon>Streptophyta</taxon>
        <taxon>Embryophyta</taxon>
        <taxon>Tracheophyta</taxon>
        <taxon>Spermatophyta</taxon>
        <taxon>Magnoliopsida</taxon>
        <taxon>Liliopsida</taxon>
        <taxon>Poales</taxon>
        <taxon>Poaceae</taxon>
        <taxon>PACMAD clade</taxon>
        <taxon>Arundinoideae</taxon>
        <taxon>Arundineae</taxon>
        <taxon>Arundo</taxon>
    </lineage>
</organism>
<dbReference type="InterPro" id="IPR032675">
    <property type="entry name" value="LRR_dom_sf"/>
</dbReference>
<name>A0A0A9H2M1_ARUDO</name>
<evidence type="ECO:0000313" key="1">
    <source>
        <dbReference type="EMBL" id="JAE31485.1"/>
    </source>
</evidence>
<dbReference type="EMBL" id="GBRH01166411">
    <property type="protein sequence ID" value="JAE31485.1"/>
    <property type="molecule type" value="Transcribed_RNA"/>
</dbReference>
<reference evidence="1" key="2">
    <citation type="journal article" date="2015" name="Data Brief">
        <title>Shoot transcriptome of the giant reed, Arundo donax.</title>
        <authorList>
            <person name="Barrero R.A."/>
            <person name="Guerrero F.D."/>
            <person name="Moolhuijzen P."/>
            <person name="Goolsby J.A."/>
            <person name="Tidwell J."/>
            <person name="Bellgard S.E."/>
            <person name="Bellgard M.I."/>
        </authorList>
    </citation>
    <scope>NUCLEOTIDE SEQUENCE</scope>
    <source>
        <tissue evidence="1">Shoot tissue taken approximately 20 cm above the soil surface</tissue>
    </source>
</reference>
<dbReference type="Gene3D" id="3.80.10.10">
    <property type="entry name" value="Ribonuclease Inhibitor"/>
    <property type="match status" value="3"/>
</dbReference>